<dbReference type="EMBL" id="GL833142">
    <property type="protein sequence ID" value="EGB05403.1"/>
    <property type="molecule type" value="Genomic_DNA"/>
</dbReference>
<dbReference type="KEGG" id="aaf:AURANDRAFT_66441"/>
<evidence type="ECO:0000313" key="2">
    <source>
        <dbReference type="Proteomes" id="UP000002729"/>
    </source>
</evidence>
<organism evidence="2">
    <name type="scientific">Aureococcus anophagefferens</name>
    <name type="common">Harmful bloom alga</name>
    <dbReference type="NCBI Taxonomy" id="44056"/>
    <lineage>
        <taxon>Eukaryota</taxon>
        <taxon>Sar</taxon>
        <taxon>Stramenopiles</taxon>
        <taxon>Ochrophyta</taxon>
        <taxon>Pelagophyceae</taxon>
        <taxon>Pelagomonadales</taxon>
        <taxon>Pelagomonadaceae</taxon>
        <taxon>Aureococcus</taxon>
    </lineage>
</organism>
<reference evidence="1 2" key="1">
    <citation type="journal article" date="2011" name="Proc. Natl. Acad. Sci. U.S.A.">
        <title>Niche of harmful alga Aureococcus anophagefferens revealed through ecogenomics.</title>
        <authorList>
            <person name="Gobler C.J."/>
            <person name="Berry D.L."/>
            <person name="Dyhrman S.T."/>
            <person name="Wilhelm S.W."/>
            <person name="Salamov A."/>
            <person name="Lobanov A.V."/>
            <person name="Zhang Y."/>
            <person name="Collier J.L."/>
            <person name="Wurch L.L."/>
            <person name="Kustka A.B."/>
            <person name="Dill B.D."/>
            <person name="Shah M."/>
            <person name="VerBerkmoes N.C."/>
            <person name="Kuo A."/>
            <person name="Terry A."/>
            <person name="Pangilinan J."/>
            <person name="Lindquist E.A."/>
            <person name="Lucas S."/>
            <person name="Paulsen I.T."/>
            <person name="Hattenrath-Lehmann T.K."/>
            <person name="Talmage S.C."/>
            <person name="Walker E.A."/>
            <person name="Koch F."/>
            <person name="Burson A.M."/>
            <person name="Marcoval M.A."/>
            <person name="Tang Y.Z."/>
            <person name="Lecleir G.R."/>
            <person name="Coyne K.J."/>
            <person name="Berg G.M."/>
            <person name="Bertrand E.M."/>
            <person name="Saito M.A."/>
            <person name="Gladyshev V.N."/>
            <person name="Grigoriev I.V."/>
        </authorList>
    </citation>
    <scope>NUCLEOTIDE SEQUENCE [LARGE SCALE GENOMIC DNA]</scope>
    <source>
        <strain evidence="2">CCMP 1984</strain>
    </source>
</reference>
<dbReference type="Proteomes" id="UP000002729">
    <property type="component" value="Unassembled WGS sequence"/>
</dbReference>
<proteinExistence type="predicted"/>
<gene>
    <name evidence="1" type="ORF">AURANDRAFT_66441</name>
</gene>
<dbReference type="GeneID" id="20225796"/>
<dbReference type="AlphaFoldDB" id="F0YHL1"/>
<evidence type="ECO:0000313" key="1">
    <source>
        <dbReference type="EMBL" id="EGB05403.1"/>
    </source>
</evidence>
<accession>F0YHL1</accession>
<name>F0YHL1_AURAN</name>
<sequence>MAALADDSAQLLAEARRSLAAGDQDAAMATLRTVLAQTAAAEARAAARVRARGPGWGTPRVAADQRALRSVAAFHLAMLLLARGDSEEADGLAWRFGYAARLSDAVFARRAAPEASEASASETSGVGAFAFDGALPDALFRALRRELGPGSRFWSGTYANAPGFFSYNFPVPARDPRHLVGRVVARLLALAAPLVPAGAASAEVWAHRRGVDGAHQMRGRGVRVLLNC</sequence>
<dbReference type="RefSeq" id="XP_009040046.1">
    <property type="nucleotide sequence ID" value="XM_009041798.1"/>
</dbReference>
<protein>
    <submittedName>
        <fullName evidence="1">Uncharacterized protein</fullName>
    </submittedName>
</protein>
<keyword evidence="2" id="KW-1185">Reference proteome</keyword>
<dbReference type="OMA" id="LAWRFGY"/>
<dbReference type="InParanoid" id="F0YHL1"/>